<comment type="subunit">
    <text evidence="5">Forms a complex with TatA.</text>
</comment>
<keyword evidence="5" id="KW-0813">Transport</keyword>
<feature type="transmembrane region" description="Helical" evidence="5">
    <location>
        <begin position="20"/>
        <end position="38"/>
    </location>
</feature>
<sequence>MDAHKLMSMMEHIGELRKRLITIMIVLMVGLVAGLFLAEPAYDYLMSVEPADGLQLHALSLWDGIGMYMKFALVIALIPVLPFAFYQLWAFVKPGLAAREQVATLKYVPFALLMFLAGLAFSYFVVFPLAFQFTREVTARLGLEETFGVIQYFSFMFNILIPISLLFELPILIMFLTRIGILNPMRLRKMRRLAYFLLVFIGVLVTPPDFVSDLLVALPLILLYEFSVYLSVTVYRKRLAERAALEEELGGV</sequence>
<dbReference type="GO" id="GO:0033281">
    <property type="term" value="C:TAT protein transport complex"/>
    <property type="evidence" value="ECO:0007669"/>
    <property type="project" value="UniProtKB-UniRule"/>
</dbReference>
<dbReference type="HAMAP" id="MF_00902">
    <property type="entry name" value="TatC"/>
    <property type="match status" value="1"/>
</dbReference>
<comment type="function">
    <text evidence="5">Part of the twin-arginine translocation (Tat) system that transports large folded proteins containing a characteristic twin-arginine motif in their signal peptide across membranes.</text>
</comment>
<keyword evidence="4 5" id="KW-0472">Membrane</keyword>
<feature type="transmembrane region" description="Helical" evidence="5">
    <location>
        <begin position="150"/>
        <end position="181"/>
    </location>
</feature>
<evidence type="ECO:0000313" key="6">
    <source>
        <dbReference type="EMBL" id="EXX88806.1"/>
    </source>
</evidence>
<comment type="subcellular location">
    <subcellularLocation>
        <location evidence="5">Cell membrane</location>
        <topology evidence="5">Multi-pass membrane protein</topology>
    </subcellularLocation>
    <subcellularLocation>
        <location evidence="1">Membrane</location>
        <topology evidence="1">Multi-pass membrane protein</topology>
    </subcellularLocation>
</comment>
<dbReference type="PROSITE" id="PS01218">
    <property type="entry name" value="TATC"/>
    <property type="match status" value="1"/>
</dbReference>
<protein>
    <recommendedName>
        <fullName evidence="5">Sec-independent protein translocase protein TatC</fullName>
    </recommendedName>
</protein>
<dbReference type="Proteomes" id="UP000053750">
    <property type="component" value="Unassembled WGS sequence"/>
</dbReference>
<dbReference type="InterPro" id="IPR002033">
    <property type="entry name" value="TatC"/>
</dbReference>
<feature type="transmembrane region" description="Helical" evidence="5">
    <location>
        <begin position="216"/>
        <end position="235"/>
    </location>
</feature>
<feature type="transmembrane region" description="Helical" evidence="5">
    <location>
        <begin position="65"/>
        <end position="86"/>
    </location>
</feature>
<gene>
    <name evidence="5" type="primary">tatC</name>
    <name evidence="6" type="ORF">BG53_01240</name>
</gene>
<accession>A0A9W5S0P1</accession>
<evidence type="ECO:0000256" key="5">
    <source>
        <dbReference type="HAMAP-Rule" id="MF_00902"/>
    </source>
</evidence>
<evidence type="ECO:0000256" key="2">
    <source>
        <dbReference type="ARBA" id="ARBA00022692"/>
    </source>
</evidence>
<evidence type="ECO:0000313" key="7">
    <source>
        <dbReference type="Proteomes" id="UP000053750"/>
    </source>
</evidence>
<organism evidence="6 7">
    <name type="scientific">Paenibacillus darwinianus</name>
    <dbReference type="NCBI Taxonomy" id="1380763"/>
    <lineage>
        <taxon>Bacteria</taxon>
        <taxon>Bacillati</taxon>
        <taxon>Bacillota</taxon>
        <taxon>Bacilli</taxon>
        <taxon>Bacillales</taxon>
        <taxon>Paenibacillaceae</taxon>
        <taxon>Paenibacillus</taxon>
    </lineage>
</organism>
<dbReference type="Pfam" id="PF00902">
    <property type="entry name" value="TatC"/>
    <property type="match status" value="1"/>
</dbReference>
<dbReference type="InterPro" id="IPR019820">
    <property type="entry name" value="Sec-indep_translocase_CS"/>
</dbReference>
<keyword evidence="5" id="KW-1003">Cell membrane</keyword>
<dbReference type="EMBL" id="JFHU01000115">
    <property type="protein sequence ID" value="EXX88806.1"/>
    <property type="molecule type" value="Genomic_DNA"/>
</dbReference>
<keyword evidence="7" id="KW-1185">Reference proteome</keyword>
<keyword evidence="5" id="KW-0653">Protein transport</keyword>
<evidence type="ECO:0000256" key="3">
    <source>
        <dbReference type="ARBA" id="ARBA00022989"/>
    </source>
</evidence>
<proteinExistence type="inferred from homology"/>
<keyword evidence="5" id="KW-0811">Translocation</keyword>
<keyword evidence="3 5" id="KW-1133">Transmembrane helix</keyword>
<comment type="caution">
    <text evidence="6">The sequence shown here is derived from an EMBL/GenBank/DDBJ whole genome shotgun (WGS) entry which is preliminary data.</text>
</comment>
<reference evidence="6 7" key="1">
    <citation type="submission" date="2014-02" db="EMBL/GenBank/DDBJ databases">
        <title>Genome sequence of Paenibacillus darwinianus reveals adaptive mechanisms for survival in Antarctic soils.</title>
        <authorList>
            <person name="Dsouza M."/>
            <person name="Taylor M.W."/>
            <person name="Turner S.J."/>
            <person name="Aislabie J."/>
        </authorList>
    </citation>
    <scope>NUCLEOTIDE SEQUENCE [LARGE SCALE GENOMIC DNA]</scope>
    <source>
        <strain evidence="6 7">CE1</strain>
    </source>
</reference>
<keyword evidence="2 5" id="KW-0812">Transmembrane</keyword>
<dbReference type="GO" id="GO:0065002">
    <property type="term" value="P:intracellular protein transmembrane transport"/>
    <property type="evidence" value="ECO:0007669"/>
    <property type="project" value="TreeGrafter"/>
</dbReference>
<feature type="transmembrane region" description="Helical" evidence="5">
    <location>
        <begin position="107"/>
        <end position="130"/>
    </location>
</feature>
<dbReference type="GO" id="GO:0009977">
    <property type="term" value="F:proton motive force dependent protein transmembrane transporter activity"/>
    <property type="evidence" value="ECO:0007669"/>
    <property type="project" value="TreeGrafter"/>
</dbReference>
<name>A0A9W5S0P1_9BACL</name>
<dbReference type="PANTHER" id="PTHR30371">
    <property type="entry name" value="SEC-INDEPENDENT PROTEIN TRANSLOCASE PROTEIN TATC"/>
    <property type="match status" value="1"/>
</dbReference>
<evidence type="ECO:0000256" key="1">
    <source>
        <dbReference type="ARBA" id="ARBA00004141"/>
    </source>
</evidence>
<evidence type="ECO:0000256" key="4">
    <source>
        <dbReference type="ARBA" id="ARBA00023136"/>
    </source>
</evidence>
<dbReference type="NCBIfam" id="TIGR00945">
    <property type="entry name" value="tatC"/>
    <property type="match status" value="1"/>
</dbReference>
<dbReference type="GO" id="GO:0043953">
    <property type="term" value="P:protein transport by the Tat complex"/>
    <property type="evidence" value="ECO:0007669"/>
    <property type="project" value="UniProtKB-UniRule"/>
</dbReference>
<dbReference type="AlphaFoldDB" id="A0A9W5S0P1"/>
<dbReference type="PRINTS" id="PR01840">
    <property type="entry name" value="TATCFAMILY"/>
</dbReference>
<feature type="transmembrane region" description="Helical" evidence="5">
    <location>
        <begin position="193"/>
        <end position="210"/>
    </location>
</feature>
<comment type="similarity">
    <text evidence="5">Belongs to the TatC family.</text>
</comment>
<dbReference type="PANTHER" id="PTHR30371:SF0">
    <property type="entry name" value="SEC-INDEPENDENT PROTEIN TRANSLOCASE PROTEIN TATC, CHLOROPLASTIC-RELATED"/>
    <property type="match status" value="1"/>
</dbReference>